<dbReference type="EMBL" id="JBBPBN010000008">
    <property type="protein sequence ID" value="KAK9033116.1"/>
    <property type="molecule type" value="Genomic_DNA"/>
</dbReference>
<name>A0ABR2T6I8_9ROSI</name>
<comment type="caution">
    <text evidence="1">The sequence shown here is derived from an EMBL/GenBank/DDBJ whole genome shotgun (WGS) entry which is preliminary data.</text>
</comment>
<dbReference type="Proteomes" id="UP001396334">
    <property type="component" value="Unassembled WGS sequence"/>
</dbReference>
<protein>
    <recommendedName>
        <fullName evidence="3">Secreted protein</fullName>
    </recommendedName>
</protein>
<keyword evidence="2" id="KW-1185">Reference proteome</keyword>
<accession>A0ABR2T6I8</accession>
<organism evidence="1 2">
    <name type="scientific">Hibiscus sabdariffa</name>
    <name type="common">roselle</name>
    <dbReference type="NCBI Taxonomy" id="183260"/>
    <lineage>
        <taxon>Eukaryota</taxon>
        <taxon>Viridiplantae</taxon>
        <taxon>Streptophyta</taxon>
        <taxon>Embryophyta</taxon>
        <taxon>Tracheophyta</taxon>
        <taxon>Spermatophyta</taxon>
        <taxon>Magnoliopsida</taxon>
        <taxon>eudicotyledons</taxon>
        <taxon>Gunneridae</taxon>
        <taxon>Pentapetalae</taxon>
        <taxon>rosids</taxon>
        <taxon>malvids</taxon>
        <taxon>Malvales</taxon>
        <taxon>Malvaceae</taxon>
        <taxon>Malvoideae</taxon>
        <taxon>Hibiscus</taxon>
    </lineage>
</organism>
<evidence type="ECO:0000313" key="1">
    <source>
        <dbReference type="EMBL" id="KAK9033116.1"/>
    </source>
</evidence>
<gene>
    <name evidence="1" type="ORF">V6N11_018154</name>
</gene>
<evidence type="ECO:0000313" key="2">
    <source>
        <dbReference type="Proteomes" id="UP001396334"/>
    </source>
</evidence>
<sequence length="96" mass="10483">MINNGELLFFLCAVGRRPCGDRSDSAAVVIASYSPPSAADFRSVVVASFFSGRSVAPSCYCVRRSRRYSVFEVVRFNLIHAVPTNLHHAVCSGSLR</sequence>
<reference evidence="1 2" key="1">
    <citation type="journal article" date="2024" name="G3 (Bethesda)">
        <title>Genome assembly of Hibiscus sabdariffa L. provides insights into metabolisms of medicinal natural products.</title>
        <authorList>
            <person name="Kim T."/>
        </authorList>
    </citation>
    <scope>NUCLEOTIDE SEQUENCE [LARGE SCALE GENOMIC DNA]</scope>
    <source>
        <strain evidence="1">TK-2024</strain>
        <tissue evidence="1">Old leaves</tissue>
    </source>
</reference>
<proteinExistence type="predicted"/>
<evidence type="ECO:0008006" key="3">
    <source>
        <dbReference type="Google" id="ProtNLM"/>
    </source>
</evidence>